<dbReference type="AlphaFoldDB" id="A0A6A6SE18"/>
<evidence type="ECO:0000313" key="2">
    <source>
        <dbReference type="Proteomes" id="UP000799753"/>
    </source>
</evidence>
<evidence type="ECO:0000313" key="1">
    <source>
        <dbReference type="EMBL" id="KAF2646019.1"/>
    </source>
</evidence>
<gene>
    <name evidence="1" type="ORF">P280DRAFT_464299</name>
</gene>
<organism evidence="1 2">
    <name type="scientific">Massarina eburnea CBS 473.64</name>
    <dbReference type="NCBI Taxonomy" id="1395130"/>
    <lineage>
        <taxon>Eukaryota</taxon>
        <taxon>Fungi</taxon>
        <taxon>Dikarya</taxon>
        <taxon>Ascomycota</taxon>
        <taxon>Pezizomycotina</taxon>
        <taxon>Dothideomycetes</taxon>
        <taxon>Pleosporomycetidae</taxon>
        <taxon>Pleosporales</taxon>
        <taxon>Massarineae</taxon>
        <taxon>Massarinaceae</taxon>
        <taxon>Massarina</taxon>
    </lineage>
</organism>
<dbReference type="PANTHER" id="PTHR40619:SF3">
    <property type="entry name" value="FUNGAL STAND N-TERMINAL GOODBYE DOMAIN-CONTAINING PROTEIN"/>
    <property type="match status" value="1"/>
</dbReference>
<dbReference type="EMBL" id="MU006776">
    <property type="protein sequence ID" value="KAF2646019.1"/>
    <property type="molecule type" value="Genomic_DNA"/>
</dbReference>
<accession>A0A6A6SE18</accession>
<proteinExistence type="predicted"/>
<name>A0A6A6SE18_9PLEO</name>
<sequence>MKVLDTLSSATAESYLDNQLFAFHKAGPFFESNTNAILQHARIDLLRVLVHAHGLIYCHAYTVPLPKPEEMFRQGLGPGETDTILVNAQLDYGDQKMFSHLSIMCVQLRAMLLEDPSTVVVHFFAGMENGGTTSWEGPEGLLRSLIFQTARALDAIDASKLDFLFRPETWQDLHFDSLLKTLRTLIGRFPEDKTVVILLDHVHVFFGSENWAMGLNEIILRLSRPWYGRVQRAALKLLVSTSAKCPVFFDWMFETDPRMVMGTFLRNKAGPGVMVRGRKKAVAYEPAGCGWDESAWVG</sequence>
<dbReference type="OrthoDB" id="5419927at2759"/>
<protein>
    <submittedName>
        <fullName evidence="1">Uncharacterized protein</fullName>
    </submittedName>
</protein>
<dbReference type="PANTHER" id="PTHR40619">
    <property type="entry name" value="FUNGAL STAND N-TERMINAL GOODBYE DOMAIN-CONTAINING PROTEIN"/>
    <property type="match status" value="1"/>
</dbReference>
<reference evidence="1" key="1">
    <citation type="journal article" date="2020" name="Stud. Mycol.">
        <title>101 Dothideomycetes genomes: a test case for predicting lifestyles and emergence of pathogens.</title>
        <authorList>
            <person name="Haridas S."/>
            <person name="Albert R."/>
            <person name="Binder M."/>
            <person name="Bloem J."/>
            <person name="Labutti K."/>
            <person name="Salamov A."/>
            <person name="Andreopoulos B."/>
            <person name="Baker S."/>
            <person name="Barry K."/>
            <person name="Bills G."/>
            <person name="Bluhm B."/>
            <person name="Cannon C."/>
            <person name="Castanera R."/>
            <person name="Culley D."/>
            <person name="Daum C."/>
            <person name="Ezra D."/>
            <person name="Gonzalez J."/>
            <person name="Henrissat B."/>
            <person name="Kuo A."/>
            <person name="Liang C."/>
            <person name="Lipzen A."/>
            <person name="Lutzoni F."/>
            <person name="Magnuson J."/>
            <person name="Mondo S."/>
            <person name="Nolan M."/>
            <person name="Ohm R."/>
            <person name="Pangilinan J."/>
            <person name="Park H.-J."/>
            <person name="Ramirez L."/>
            <person name="Alfaro M."/>
            <person name="Sun H."/>
            <person name="Tritt A."/>
            <person name="Yoshinaga Y."/>
            <person name="Zwiers L.-H."/>
            <person name="Turgeon B."/>
            <person name="Goodwin S."/>
            <person name="Spatafora J."/>
            <person name="Crous P."/>
            <person name="Grigoriev I."/>
        </authorList>
    </citation>
    <scope>NUCLEOTIDE SEQUENCE</scope>
    <source>
        <strain evidence="1">CBS 473.64</strain>
    </source>
</reference>
<dbReference type="Proteomes" id="UP000799753">
    <property type="component" value="Unassembled WGS sequence"/>
</dbReference>
<keyword evidence="2" id="KW-1185">Reference proteome</keyword>